<dbReference type="Pfam" id="PF00550">
    <property type="entry name" value="PP-binding"/>
    <property type="match status" value="1"/>
</dbReference>
<dbReference type="EMBL" id="BAABAJ010000001">
    <property type="protein sequence ID" value="GAA3897600.1"/>
    <property type="molecule type" value="Genomic_DNA"/>
</dbReference>
<proteinExistence type="predicted"/>
<gene>
    <name evidence="5" type="ORF">GCM10022244_04890</name>
</gene>
<evidence type="ECO:0000256" key="3">
    <source>
        <dbReference type="SAM" id="MobiDB-lite"/>
    </source>
</evidence>
<dbReference type="PROSITE" id="PS00012">
    <property type="entry name" value="PHOSPHOPANTETHEINE"/>
    <property type="match status" value="1"/>
</dbReference>
<evidence type="ECO:0000313" key="6">
    <source>
        <dbReference type="Proteomes" id="UP001501000"/>
    </source>
</evidence>
<dbReference type="InterPro" id="IPR036736">
    <property type="entry name" value="ACP-like_sf"/>
</dbReference>
<dbReference type="InterPro" id="IPR020806">
    <property type="entry name" value="PKS_PP-bd"/>
</dbReference>
<evidence type="ECO:0000259" key="4">
    <source>
        <dbReference type="PROSITE" id="PS50075"/>
    </source>
</evidence>
<evidence type="ECO:0000256" key="2">
    <source>
        <dbReference type="ARBA" id="ARBA00022553"/>
    </source>
</evidence>
<keyword evidence="6" id="KW-1185">Reference proteome</keyword>
<evidence type="ECO:0000256" key="1">
    <source>
        <dbReference type="ARBA" id="ARBA00022450"/>
    </source>
</evidence>
<dbReference type="PANTHER" id="PTHR45527">
    <property type="entry name" value="NONRIBOSOMAL PEPTIDE SYNTHETASE"/>
    <property type="match status" value="1"/>
</dbReference>
<dbReference type="SMART" id="SM00823">
    <property type="entry name" value="PKS_PP"/>
    <property type="match status" value="1"/>
</dbReference>
<organism evidence="5 6">
    <name type="scientific">Streptomyces gulbargensis</name>
    <dbReference type="NCBI Taxonomy" id="364901"/>
    <lineage>
        <taxon>Bacteria</taxon>
        <taxon>Bacillati</taxon>
        <taxon>Actinomycetota</taxon>
        <taxon>Actinomycetes</taxon>
        <taxon>Kitasatosporales</taxon>
        <taxon>Streptomycetaceae</taxon>
        <taxon>Streptomyces</taxon>
    </lineage>
</organism>
<evidence type="ECO:0000313" key="5">
    <source>
        <dbReference type="EMBL" id="GAA3897600.1"/>
    </source>
</evidence>
<dbReference type="Gene3D" id="1.10.1200.10">
    <property type="entry name" value="ACP-like"/>
    <property type="match status" value="1"/>
</dbReference>
<feature type="region of interest" description="Disordered" evidence="3">
    <location>
        <begin position="74"/>
        <end position="94"/>
    </location>
</feature>
<feature type="domain" description="Carrier" evidence="4">
    <location>
        <begin position="1"/>
        <end position="74"/>
    </location>
</feature>
<sequence>MPVREQQVSEIWAEVLALPEVDVDANFYDLGGHSLLLIELVGRLNQKLGIETDVVTVLEHPTVVDFTAHWNSLGASGPDTGTPAKADTATAVDR</sequence>
<reference evidence="6" key="1">
    <citation type="journal article" date="2019" name="Int. J. Syst. Evol. Microbiol.">
        <title>The Global Catalogue of Microorganisms (GCM) 10K type strain sequencing project: providing services to taxonomists for standard genome sequencing and annotation.</title>
        <authorList>
            <consortium name="The Broad Institute Genomics Platform"/>
            <consortium name="The Broad Institute Genome Sequencing Center for Infectious Disease"/>
            <person name="Wu L."/>
            <person name="Ma J."/>
        </authorList>
    </citation>
    <scope>NUCLEOTIDE SEQUENCE [LARGE SCALE GENOMIC DNA]</scope>
    <source>
        <strain evidence="6">JCM 16956</strain>
    </source>
</reference>
<comment type="caution">
    <text evidence="5">The sequence shown here is derived from an EMBL/GenBank/DDBJ whole genome shotgun (WGS) entry which is preliminary data.</text>
</comment>
<dbReference type="SUPFAM" id="SSF47336">
    <property type="entry name" value="ACP-like"/>
    <property type="match status" value="1"/>
</dbReference>
<dbReference type="PROSITE" id="PS50075">
    <property type="entry name" value="CARRIER"/>
    <property type="match status" value="1"/>
</dbReference>
<dbReference type="InterPro" id="IPR009081">
    <property type="entry name" value="PP-bd_ACP"/>
</dbReference>
<protein>
    <recommendedName>
        <fullName evidence="4">Carrier domain-containing protein</fullName>
    </recommendedName>
</protein>
<dbReference type="RefSeq" id="WP_345278259.1">
    <property type="nucleotide sequence ID" value="NZ_BAABAJ010000001.1"/>
</dbReference>
<dbReference type="InterPro" id="IPR006162">
    <property type="entry name" value="Ppantetheine_attach_site"/>
</dbReference>
<dbReference type="PANTHER" id="PTHR45527:SF1">
    <property type="entry name" value="FATTY ACID SYNTHASE"/>
    <property type="match status" value="1"/>
</dbReference>
<dbReference type="Proteomes" id="UP001501000">
    <property type="component" value="Unassembled WGS sequence"/>
</dbReference>
<keyword evidence="2" id="KW-0597">Phosphoprotein</keyword>
<keyword evidence="1" id="KW-0596">Phosphopantetheine</keyword>
<name>A0ABP7LDQ7_9ACTN</name>
<accession>A0ABP7LDQ7</accession>